<gene>
    <name evidence="2" type="ORF">E1B00_15320</name>
</gene>
<feature type="chain" id="PRO_5023107706" description="Secreted protein" evidence="1">
    <location>
        <begin position="28"/>
        <end position="169"/>
    </location>
</feature>
<name>A0A5C4RNC7_9GAMM</name>
<evidence type="ECO:0000313" key="2">
    <source>
        <dbReference type="EMBL" id="TNJ32763.1"/>
    </source>
</evidence>
<reference evidence="2 3" key="1">
    <citation type="submission" date="2019-03" db="EMBL/GenBank/DDBJ databases">
        <title>Arenimonas daejeonensis sp. nov., isolated from compost.</title>
        <authorList>
            <person name="Jeon C.O."/>
        </authorList>
    </citation>
    <scope>NUCLEOTIDE SEQUENCE [LARGE SCALE GENOMIC DNA]</scope>
    <source>
        <strain evidence="2 3">R29</strain>
    </source>
</reference>
<evidence type="ECO:0000256" key="1">
    <source>
        <dbReference type="SAM" id="SignalP"/>
    </source>
</evidence>
<accession>A0A5C4RNC7</accession>
<dbReference type="RefSeq" id="WP_139450414.1">
    <property type="nucleotide sequence ID" value="NZ_SMDR01000005.1"/>
</dbReference>
<evidence type="ECO:0000313" key="3">
    <source>
        <dbReference type="Proteomes" id="UP000305760"/>
    </source>
</evidence>
<evidence type="ECO:0008006" key="4">
    <source>
        <dbReference type="Google" id="ProtNLM"/>
    </source>
</evidence>
<organism evidence="2 3">
    <name type="scientific">Arenimonas terrae</name>
    <dbReference type="NCBI Taxonomy" id="2546226"/>
    <lineage>
        <taxon>Bacteria</taxon>
        <taxon>Pseudomonadati</taxon>
        <taxon>Pseudomonadota</taxon>
        <taxon>Gammaproteobacteria</taxon>
        <taxon>Lysobacterales</taxon>
        <taxon>Lysobacteraceae</taxon>
        <taxon>Arenimonas</taxon>
    </lineage>
</organism>
<dbReference type="AlphaFoldDB" id="A0A5C4RNC7"/>
<feature type="signal peptide" evidence="1">
    <location>
        <begin position="1"/>
        <end position="27"/>
    </location>
</feature>
<proteinExistence type="predicted"/>
<keyword evidence="3" id="KW-1185">Reference proteome</keyword>
<sequence length="169" mass="18369">MIARMRRRSRFFVALFAGAMSTGSVGARDIIPPPAVSPPAPEALPFEPKYPIEARVKLGECEPYTQDDAIVVERLAGGGLRVSQCLVGYGEWIPTEEVRVLQQGGRLRISFLDHSRPYEHDDAVPGCSSTLRLIVEVDTTVAPVTSVSIEGWRVRAEGTTSTTLSQDAS</sequence>
<comment type="caution">
    <text evidence="2">The sequence shown here is derived from an EMBL/GenBank/DDBJ whole genome shotgun (WGS) entry which is preliminary data.</text>
</comment>
<dbReference type="Proteomes" id="UP000305760">
    <property type="component" value="Unassembled WGS sequence"/>
</dbReference>
<dbReference type="EMBL" id="SMDR01000005">
    <property type="protein sequence ID" value="TNJ32763.1"/>
    <property type="molecule type" value="Genomic_DNA"/>
</dbReference>
<keyword evidence="1" id="KW-0732">Signal</keyword>
<protein>
    <recommendedName>
        <fullName evidence="4">Secreted protein</fullName>
    </recommendedName>
</protein>